<reference evidence="2 3" key="1">
    <citation type="submission" date="2015-11" db="EMBL/GenBank/DDBJ databases">
        <title>Ensifer anhuiense sp. nov., an effective nitrogen fixation bacterium with Glycine soja.</title>
        <authorList>
            <person name="Yan H."/>
            <person name="Chen W."/>
        </authorList>
    </citation>
    <scope>NUCLEOTIDE SEQUENCE [LARGE SCALE GENOMIC DNA]</scope>
    <source>
        <strain evidence="2 3">LMG 7837</strain>
    </source>
</reference>
<dbReference type="Proteomes" id="UP000078507">
    <property type="component" value="Unassembled WGS sequence"/>
</dbReference>
<organism evidence="2 3">
    <name type="scientific">Sinorhizobium saheli</name>
    <dbReference type="NCBI Taxonomy" id="36856"/>
    <lineage>
        <taxon>Bacteria</taxon>
        <taxon>Pseudomonadati</taxon>
        <taxon>Pseudomonadota</taxon>
        <taxon>Alphaproteobacteria</taxon>
        <taxon>Hyphomicrobiales</taxon>
        <taxon>Rhizobiaceae</taxon>
        <taxon>Sinorhizobium/Ensifer group</taxon>
        <taxon>Sinorhizobium</taxon>
    </lineage>
</organism>
<evidence type="ECO:0000256" key="1">
    <source>
        <dbReference type="SAM" id="Phobius"/>
    </source>
</evidence>
<keyword evidence="1" id="KW-0472">Membrane</keyword>
<feature type="transmembrane region" description="Helical" evidence="1">
    <location>
        <begin position="37"/>
        <end position="57"/>
    </location>
</feature>
<dbReference type="EMBL" id="LNQB01000065">
    <property type="protein sequence ID" value="OAP47316.1"/>
    <property type="molecule type" value="Genomic_DNA"/>
</dbReference>
<gene>
    <name evidence="2" type="ORF">ATB98_21975</name>
</gene>
<accession>A0A178YJ53</accession>
<evidence type="ECO:0000313" key="2">
    <source>
        <dbReference type="EMBL" id="OAP47316.1"/>
    </source>
</evidence>
<protein>
    <submittedName>
        <fullName evidence="2">Uncharacterized protein</fullName>
    </submittedName>
</protein>
<keyword evidence="1" id="KW-0812">Transmembrane</keyword>
<sequence length="83" mass="9268">MPQDFDGDNFSNMRRNRAFSLAARCGEAAPSFHEFAGRMHCSMALVILLLLLPYFFLEDALAYLPRAQVSSETADVAALPDRE</sequence>
<keyword evidence="1" id="KW-1133">Transmembrane helix</keyword>
<name>A0A178YJ53_SINSA</name>
<evidence type="ECO:0000313" key="3">
    <source>
        <dbReference type="Proteomes" id="UP000078507"/>
    </source>
</evidence>
<proteinExistence type="predicted"/>
<comment type="caution">
    <text evidence="2">The sequence shown here is derived from an EMBL/GenBank/DDBJ whole genome shotgun (WGS) entry which is preliminary data.</text>
</comment>
<dbReference type="AlphaFoldDB" id="A0A178YJ53"/>
<keyword evidence="3" id="KW-1185">Reference proteome</keyword>